<keyword evidence="6 8" id="KW-0472">Membrane</keyword>
<sequence length="786" mass="83689">MGGAGDTGGVTGAGCVAGSGGTTGAGVVGELVCAEMTMGTATMARTSIARIATFMTPPQQDDSGRHPSGAAVCVISRRKRPAPAAHVPATAPLALALATLLFHPPAPAQTVSPDATTLDTVEVLGARHSLADFPGSISVIEGDTLRAGQRQVSLAESLVRAPGITVLDRQNYAQDLQVQSRGFGARSTFGIRGIKLIVDGIPSSALDGQGQAASFPLSALDRIQVLRGPLALQYGNAAGGAIVGETAFDGPAAEVEGWIGSNSSARVAAGFEGTSANDAWQWRALGSWFTTDGDRPHSAAERAQLDGVAQYTPNDRARLRIVAGALSQPYTDDPLGLTREQWERDPHGTDPVAEQFDTRKKIDNAQLGARWEDEYAQGREYWIGGYGVTRDVVQFLAIPPVAQRAPSSAGGVIDLGRRSSGVDAGHRWEFARGALTLGAEAGWLDEQRRGYENFVGDELGVRGRLRRDEDNRIRSTEAFALGELRPAQDWTVLGAVRRAKLRFESDDHYIAPGNGDDSGSLDYGETAAALGVSRAFGAGEIFASIGHGFETPTVTELAYRPDGSAGFNTELEPAQFDTAEIGARWRFSAGKASVSAYRIDGEDEIVPADNRGGRASFANAGRTRREGIEAGFEGRFHPQWSYALTANWLRARFTESFSYTVLTSGVERVQVVEADNRIPGIPRADGYAELAWNTHDGRTSAAVEMRASEGVPTDDRNTDASNGYTTFALRLQWRAANSGWYGFARVDNVFDRDYVGSVIVNEGNARYFEPAPGRAFTLGLGWKAGG</sequence>
<keyword evidence="4 8" id="KW-0812">Transmembrane</keyword>
<dbReference type="GO" id="GO:0015344">
    <property type="term" value="F:siderophore uptake transmembrane transporter activity"/>
    <property type="evidence" value="ECO:0007669"/>
    <property type="project" value="TreeGrafter"/>
</dbReference>
<accession>A0A3D8VGA4</accession>
<dbReference type="Pfam" id="PF00593">
    <property type="entry name" value="TonB_dep_Rec_b-barrel"/>
    <property type="match status" value="1"/>
</dbReference>
<dbReference type="PROSITE" id="PS52016">
    <property type="entry name" value="TONB_DEPENDENT_REC_3"/>
    <property type="match status" value="1"/>
</dbReference>
<evidence type="ECO:0000256" key="6">
    <source>
        <dbReference type="ARBA" id="ARBA00023136"/>
    </source>
</evidence>
<dbReference type="Pfam" id="PF07715">
    <property type="entry name" value="Plug"/>
    <property type="match status" value="1"/>
</dbReference>
<proteinExistence type="inferred from homology"/>
<dbReference type="InterPro" id="IPR000531">
    <property type="entry name" value="Beta-barrel_TonB"/>
</dbReference>
<evidence type="ECO:0000256" key="8">
    <source>
        <dbReference type="PROSITE-ProRule" id="PRU01360"/>
    </source>
</evidence>
<dbReference type="Gene3D" id="2.40.170.20">
    <property type="entry name" value="TonB-dependent receptor, beta-barrel domain"/>
    <property type="match status" value="1"/>
</dbReference>
<organism evidence="12 13">
    <name type="scientific">Lysobacter soli</name>
    <dbReference type="NCBI Taxonomy" id="453783"/>
    <lineage>
        <taxon>Bacteria</taxon>
        <taxon>Pseudomonadati</taxon>
        <taxon>Pseudomonadota</taxon>
        <taxon>Gammaproteobacteria</taxon>
        <taxon>Lysobacterales</taxon>
        <taxon>Lysobacteraceae</taxon>
        <taxon>Lysobacter</taxon>
    </lineage>
</organism>
<comment type="caution">
    <text evidence="12">The sequence shown here is derived from an EMBL/GenBank/DDBJ whole genome shotgun (WGS) entry which is preliminary data.</text>
</comment>
<dbReference type="InterPro" id="IPR036942">
    <property type="entry name" value="Beta-barrel_TonB_sf"/>
</dbReference>
<evidence type="ECO:0000256" key="1">
    <source>
        <dbReference type="ARBA" id="ARBA00004571"/>
    </source>
</evidence>
<dbReference type="GO" id="GO:0009279">
    <property type="term" value="C:cell outer membrane"/>
    <property type="evidence" value="ECO:0007669"/>
    <property type="project" value="UniProtKB-SubCell"/>
</dbReference>
<evidence type="ECO:0000256" key="9">
    <source>
        <dbReference type="RuleBase" id="RU003357"/>
    </source>
</evidence>
<keyword evidence="5 9" id="KW-0798">TonB box</keyword>
<dbReference type="InterPro" id="IPR039426">
    <property type="entry name" value="TonB-dep_rcpt-like"/>
</dbReference>
<feature type="domain" description="TonB-dependent receptor plug" evidence="11">
    <location>
        <begin position="130"/>
        <end position="240"/>
    </location>
</feature>
<evidence type="ECO:0000313" key="12">
    <source>
        <dbReference type="EMBL" id="RDY67858.1"/>
    </source>
</evidence>
<dbReference type="Gene3D" id="2.170.130.10">
    <property type="entry name" value="TonB-dependent receptor, plug domain"/>
    <property type="match status" value="1"/>
</dbReference>
<dbReference type="SUPFAM" id="SSF56935">
    <property type="entry name" value="Porins"/>
    <property type="match status" value="1"/>
</dbReference>
<dbReference type="AlphaFoldDB" id="A0A3D8VGA4"/>
<comment type="subcellular location">
    <subcellularLocation>
        <location evidence="1 8">Cell outer membrane</location>
        <topology evidence="1 8">Multi-pass membrane protein</topology>
    </subcellularLocation>
</comment>
<feature type="domain" description="TonB-dependent receptor-like beta-barrel" evidence="10">
    <location>
        <begin position="352"/>
        <end position="748"/>
    </location>
</feature>
<evidence type="ECO:0000259" key="10">
    <source>
        <dbReference type="Pfam" id="PF00593"/>
    </source>
</evidence>
<evidence type="ECO:0000256" key="2">
    <source>
        <dbReference type="ARBA" id="ARBA00022448"/>
    </source>
</evidence>
<comment type="similarity">
    <text evidence="8 9">Belongs to the TonB-dependent receptor family.</text>
</comment>
<dbReference type="InterPro" id="IPR012910">
    <property type="entry name" value="Plug_dom"/>
</dbReference>
<evidence type="ECO:0000256" key="7">
    <source>
        <dbReference type="ARBA" id="ARBA00023237"/>
    </source>
</evidence>
<gene>
    <name evidence="12" type="ORF">DX912_08095</name>
</gene>
<dbReference type="EMBL" id="QTJR01000004">
    <property type="protein sequence ID" value="RDY67858.1"/>
    <property type="molecule type" value="Genomic_DNA"/>
</dbReference>
<evidence type="ECO:0000256" key="3">
    <source>
        <dbReference type="ARBA" id="ARBA00022452"/>
    </source>
</evidence>
<dbReference type="Proteomes" id="UP000256829">
    <property type="component" value="Unassembled WGS sequence"/>
</dbReference>
<keyword evidence="12" id="KW-0675">Receptor</keyword>
<protein>
    <submittedName>
        <fullName evidence="12">TonB-dependent receptor</fullName>
    </submittedName>
</protein>
<name>A0A3D8VGA4_9GAMM</name>
<evidence type="ECO:0000259" key="11">
    <source>
        <dbReference type="Pfam" id="PF07715"/>
    </source>
</evidence>
<dbReference type="PANTHER" id="PTHR30069">
    <property type="entry name" value="TONB-DEPENDENT OUTER MEMBRANE RECEPTOR"/>
    <property type="match status" value="1"/>
</dbReference>
<dbReference type="InterPro" id="IPR037066">
    <property type="entry name" value="Plug_dom_sf"/>
</dbReference>
<reference evidence="12 13" key="1">
    <citation type="submission" date="2018-08" db="EMBL/GenBank/DDBJ databases">
        <title>Lysobacter soli KCTC 22011, whole genome shotgun sequence.</title>
        <authorList>
            <person name="Zhang X."/>
            <person name="Feng G."/>
            <person name="Zhu H."/>
        </authorList>
    </citation>
    <scope>NUCLEOTIDE SEQUENCE [LARGE SCALE GENOMIC DNA]</scope>
    <source>
        <strain evidence="12 13">KCTC 22011</strain>
    </source>
</reference>
<evidence type="ECO:0000313" key="13">
    <source>
        <dbReference type="Proteomes" id="UP000256829"/>
    </source>
</evidence>
<dbReference type="GO" id="GO:0044718">
    <property type="term" value="P:siderophore transmembrane transport"/>
    <property type="evidence" value="ECO:0007669"/>
    <property type="project" value="TreeGrafter"/>
</dbReference>
<evidence type="ECO:0000256" key="4">
    <source>
        <dbReference type="ARBA" id="ARBA00022692"/>
    </source>
</evidence>
<evidence type="ECO:0000256" key="5">
    <source>
        <dbReference type="ARBA" id="ARBA00023077"/>
    </source>
</evidence>
<dbReference type="PANTHER" id="PTHR30069:SF28">
    <property type="entry name" value="TONB-DEPENDENT RECEPTOR YNCD-RELATED"/>
    <property type="match status" value="1"/>
</dbReference>
<keyword evidence="2 8" id="KW-0813">Transport</keyword>
<keyword evidence="7 8" id="KW-0998">Cell outer membrane</keyword>
<keyword evidence="3 8" id="KW-1134">Transmembrane beta strand</keyword>
<keyword evidence="13" id="KW-1185">Reference proteome</keyword>